<dbReference type="EnsemblProtists" id="PYU1_T010365">
    <property type="protein sequence ID" value="PYU1_T010365"/>
    <property type="gene ID" value="PYU1_G010344"/>
</dbReference>
<reference evidence="1" key="3">
    <citation type="submission" date="2015-02" db="UniProtKB">
        <authorList>
            <consortium name="EnsemblProtists"/>
        </authorList>
    </citation>
    <scope>IDENTIFICATION</scope>
    <source>
        <strain evidence="1">DAOM BR144</strain>
    </source>
</reference>
<evidence type="ECO:0008006" key="3">
    <source>
        <dbReference type="Google" id="ProtNLM"/>
    </source>
</evidence>
<dbReference type="VEuPathDB" id="FungiDB:PYU1_G010344"/>
<keyword evidence="2" id="KW-1185">Reference proteome</keyword>
<evidence type="ECO:0000313" key="1">
    <source>
        <dbReference type="EnsemblProtists" id="PYU1_T010365"/>
    </source>
</evidence>
<dbReference type="InParanoid" id="K3WZG6"/>
<dbReference type="HOGENOM" id="CLU_2488375_0_0_1"/>
<name>K3WZG6_GLOUD</name>
<dbReference type="AlphaFoldDB" id="K3WZG6"/>
<proteinExistence type="predicted"/>
<protein>
    <recommendedName>
        <fullName evidence="3">Reverse transcriptase RNase H-like domain-containing protein</fullName>
    </recommendedName>
</protein>
<organism evidence="1 2">
    <name type="scientific">Globisporangium ultimum (strain ATCC 200006 / CBS 805.95 / DAOM BR144)</name>
    <name type="common">Pythium ultimum</name>
    <dbReference type="NCBI Taxonomy" id="431595"/>
    <lineage>
        <taxon>Eukaryota</taxon>
        <taxon>Sar</taxon>
        <taxon>Stramenopiles</taxon>
        <taxon>Oomycota</taxon>
        <taxon>Peronosporomycetes</taxon>
        <taxon>Pythiales</taxon>
        <taxon>Pythiaceae</taxon>
        <taxon>Globisporangium</taxon>
    </lineage>
</organism>
<dbReference type="Proteomes" id="UP000019132">
    <property type="component" value="Unassembled WGS sequence"/>
</dbReference>
<accession>K3WZG6</accession>
<evidence type="ECO:0000313" key="2">
    <source>
        <dbReference type="Proteomes" id="UP000019132"/>
    </source>
</evidence>
<reference evidence="2" key="1">
    <citation type="journal article" date="2010" name="Genome Biol.">
        <title>Genome sequence of the necrotrophic plant pathogen Pythium ultimum reveals original pathogenicity mechanisms and effector repertoire.</title>
        <authorList>
            <person name="Levesque C.A."/>
            <person name="Brouwer H."/>
            <person name="Cano L."/>
            <person name="Hamilton J.P."/>
            <person name="Holt C."/>
            <person name="Huitema E."/>
            <person name="Raffaele S."/>
            <person name="Robideau G.P."/>
            <person name="Thines M."/>
            <person name="Win J."/>
            <person name="Zerillo M.M."/>
            <person name="Beakes G.W."/>
            <person name="Boore J.L."/>
            <person name="Busam D."/>
            <person name="Dumas B."/>
            <person name="Ferriera S."/>
            <person name="Fuerstenberg S.I."/>
            <person name="Gachon C.M."/>
            <person name="Gaulin E."/>
            <person name="Govers F."/>
            <person name="Grenville-Briggs L."/>
            <person name="Horner N."/>
            <person name="Hostetler J."/>
            <person name="Jiang R.H."/>
            <person name="Johnson J."/>
            <person name="Krajaejun T."/>
            <person name="Lin H."/>
            <person name="Meijer H.J."/>
            <person name="Moore B."/>
            <person name="Morris P."/>
            <person name="Phuntmart V."/>
            <person name="Puiu D."/>
            <person name="Shetty J."/>
            <person name="Stajich J.E."/>
            <person name="Tripathy S."/>
            <person name="Wawra S."/>
            <person name="van West P."/>
            <person name="Whitty B.R."/>
            <person name="Coutinho P.M."/>
            <person name="Henrissat B."/>
            <person name="Martin F."/>
            <person name="Thomas P.D."/>
            <person name="Tyler B.M."/>
            <person name="De Vries R.P."/>
            <person name="Kamoun S."/>
            <person name="Yandell M."/>
            <person name="Tisserat N."/>
            <person name="Buell C.R."/>
        </authorList>
    </citation>
    <scope>NUCLEOTIDE SEQUENCE</scope>
    <source>
        <strain evidence="2">DAOM:BR144</strain>
    </source>
</reference>
<sequence>MFFAQFNFQIHHVSGSLNAVADALSRQPQDVILFEPHPCRKNLLGESLCEVGEQPAIISLERLVPLDKLLKFTRKSIVRLCEHIVLR</sequence>
<dbReference type="EMBL" id="GL376602">
    <property type="status" value="NOT_ANNOTATED_CDS"/>
    <property type="molecule type" value="Genomic_DNA"/>
</dbReference>
<reference evidence="2" key="2">
    <citation type="submission" date="2010-04" db="EMBL/GenBank/DDBJ databases">
        <authorList>
            <person name="Buell R."/>
            <person name="Hamilton J."/>
            <person name="Hostetler J."/>
        </authorList>
    </citation>
    <scope>NUCLEOTIDE SEQUENCE [LARGE SCALE GENOMIC DNA]</scope>
    <source>
        <strain evidence="2">DAOM:BR144</strain>
    </source>
</reference>